<proteinExistence type="predicted"/>
<gene>
    <name evidence="2" type="ORF">DCF82_21405</name>
</gene>
<evidence type="ECO:0000313" key="3">
    <source>
        <dbReference type="Proteomes" id="UP000261325"/>
    </source>
</evidence>
<protein>
    <submittedName>
        <fullName evidence="2">Cyclic nucleotide-binding protein</fullName>
    </submittedName>
</protein>
<feature type="non-terminal residue" evidence="2">
    <location>
        <position position="1"/>
    </location>
</feature>
<name>A0A3B8WPD3_MARNT</name>
<dbReference type="Pfam" id="PF00027">
    <property type="entry name" value="cNMP_binding"/>
    <property type="match status" value="1"/>
</dbReference>
<organism evidence="2 3">
    <name type="scientific">Marinobacter nauticus</name>
    <name type="common">Marinobacter hydrocarbonoclasticus</name>
    <name type="synonym">Marinobacter aquaeolei</name>
    <dbReference type="NCBI Taxonomy" id="2743"/>
    <lineage>
        <taxon>Bacteria</taxon>
        <taxon>Pseudomonadati</taxon>
        <taxon>Pseudomonadota</taxon>
        <taxon>Gammaproteobacteria</taxon>
        <taxon>Pseudomonadales</taxon>
        <taxon>Marinobacteraceae</taxon>
        <taxon>Marinobacter</taxon>
    </lineage>
</organism>
<dbReference type="SUPFAM" id="SSF51206">
    <property type="entry name" value="cAMP-binding domain-like"/>
    <property type="match status" value="1"/>
</dbReference>
<dbReference type="Gene3D" id="2.60.120.10">
    <property type="entry name" value="Jelly Rolls"/>
    <property type="match status" value="1"/>
</dbReference>
<evidence type="ECO:0000313" key="2">
    <source>
        <dbReference type="EMBL" id="HAC30340.1"/>
    </source>
</evidence>
<evidence type="ECO:0000259" key="1">
    <source>
        <dbReference type="Pfam" id="PF00027"/>
    </source>
</evidence>
<dbReference type="AlphaFoldDB" id="A0A3B8WPD3"/>
<feature type="non-terminal residue" evidence="2">
    <location>
        <position position="99"/>
    </location>
</feature>
<comment type="caution">
    <text evidence="2">The sequence shown here is derived from an EMBL/GenBank/DDBJ whole genome shotgun (WGS) entry which is preliminary data.</text>
</comment>
<sequence>LDYFLISGAVELQSVDGRKSTIEAETDKALNPVARLQPRMYDVTAVKPCEFLVIEQEVLNQMLRAAPISQVEMDSSDHDEDQSEEHHLLMEFYSELRSN</sequence>
<feature type="domain" description="Cyclic nucleotide-binding" evidence="1">
    <location>
        <begin position="3"/>
        <end position="64"/>
    </location>
</feature>
<reference evidence="2 3" key="1">
    <citation type="journal article" date="2018" name="Nat. Biotechnol.">
        <title>A standardized bacterial taxonomy based on genome phylogeny substantially revises the tree of life.</title>
        <authorList>
            <person name="Parks D.H."/>
            <person name="Chuvochina M."/>
            <person name="Waite D.W."/>
            <person name="Rinke C."/>
            <person name="Skarshewski A."/>
            <person name="Chaumeil P.A."/>
            <person name="Hugenholtz P."/>
        </authorList>
    </citation>
    <scope>NUCLEOTIDE SEQUENCE [LARGE SCALE GENOMIC DNA]</scope>
    <source>
        <strain evidence="2">UBA9049</strain>
    </source>
</reference>
<dbReference type="Proteomes" id="UP000261325">
    <property type="component" value="Unassembled WGS sequence"/>
</dbReference>
<dbReference type="InterPro" id="IPR000595">
    <property type="entry name" value="cNMP-bd_dom"/>
</dbReference>
<accession>A0A3B8WPD3</accession>
<dbReference type="InterPro" id="IPR014710">
    <property type="entry name" value="RmlC-like_jellyroll"/>
</dbReference>
<dbReference type="InterPro" id="IPR018490">
    <property type="entry name" value="cNMP-bd_dom_sf"/>
</dbReference>
<dbReference type="EMBL" id="DLYI01000291">
    <property type="protein sequence ID" value="HAC30340.1"/>
    <property type="molecule type" value="Genomic_DNA"/>
</dbReference>